<evidence type="ECO:0000313" key="3">
    <source>
        <dbReference type="EMBL" id="MBB5185024.1"/>
    </source>
</evidence>
<sequence length="255" mass="28966">MKKKIKLLFGSMFCFSLFLTGCQGQESDEVKEKEVEEKIIGEKLSGENVYKVSLINDTGNDIVGFSIKTDTMDYSENMLKEDEVFANEETRTLYYDATEAIENNETEQEGSEMQISPDYTIKLDFEDSSYELHSFPFEDVKEATIKFEDDICFIEYESLDQEAKVSTKDAEQRIKEELATQSESQENNVTTEQNQQNISEQQAVQQPAQQPVQEQQPVQQPVQEQPVQQPVQETPPADTGSSANEGCLGDSVETW</sequence>
<feature type="region of interest" description="Disordered" evidence="1">
    <location>
        <begin position="178"/>
        <end position="255"/>
    </location>
</feature>
<protein>
    <submittedName>
        <fullName evidence="3">Colicin import membrane protein</fullName>
    </submittedName>
</protein>
<dbReference type="EMBL" id="JACHHD010000009">
    <property type="protein sequence ID" value="MBB5185024.1"/>
    <property type="molecule type" value="Genomic_DNA"/>
</dbReference>
<evidence type="ECO:0000256" key="1">
    <source>
        <dbReference type="SAM" id="MobiDB-lite"/>
    </source>
</evidence>
<organism evidence="3 4">
    <name type="scientific">Faecalicoccus acidiformans</name>
    <dbReference type="NCBI Taxonomy" id="915173"/>
    <lineage>
        <taxon>Bacteria</taxon>
        <taxon>Bacillati</taxon>
        <taxon>Bacillota</taxon>
        <taxon>Erysipelotrichia</taxon>
        <taxon>Erysipelotrichales</taxon>
        <taxon>Erysipelotrichaceae</taxon>
        <taxon>Faecalicoccus</taxon>
    </lineage>
</organism>
<dbReference type="PROSITE" id="PS51257">
    <property type="entry name" value="PROKAR_LIPOPROTEIN"/>
    <property type="match status" value="1"/>
</dbReference>
<feature type="signal peptide" evidence="2">
    <location>
        <begin position="1"/>
        <end position="19"/>
    </location>
</feature>
<accession>A0A7W8D1J0</accession>
<proteinExistence type="predicted"/>
<evidence type="ECO:0000313" key="4">
    <source>
        <dbReference type="Proteomes" id="UP000521313"/>
    </source>
</evidence>
<dbReference type="RefSeq" id="WP_183375521.1">
    <property type="nucleotide sequence ID" value="NZ_CAWVLV010000039.1"/>
</dbReference>
<name>A0A7W8D1J0_9FIRM</name>
<evidence type="ECO:0000256" key="2">
    <source>
        <dbReference type="SAM" id="SignalP"/>
    </source>
</evidence>
<gene>
    <name evidence="3" type="ORF">HNQ43_001072</name>
</gene>
<reference evidence="3 4" key="1">
    <citation type="submission" date="2020-08" db="EMBL/GenBank/DDBJ databases">
        <title>Genomic Encyclopedia of Type Strains, Phase IV (KMG-IV): sequencing the most valuable type-strain genomes for metagenomic binning, comparative biology and taxonomic classification.</title>
        <authorList>
            <person name="Goeker M."/>
        </authorList>
    </citation>
    <scope>NUCLEOTIDE SEQUENCE [LARGE SCALE GENOMIC DNA]</scope>
    <source>
        <strain evidence="3 4">DSM 26963</strain>
    </source>
</reference>
<feature type="chain" id="PRO_5038460426" evidence="2">
    <location>
        <begin position="20"/>
        <end position="255"/>
    </location>
</feature>
<dbReference type="Proteomes" id="UP000521313">
    <property type="component" value="Unassembled WGS sequence"/>
</dbReference>
<feature type="compositionally biased region" description="Low complexity" evidence="1">
    <location>
        <begin position="185"/>
        <end position="232"/>
    </location>
</feature>
<comment type="caution">
    <text evidence="3">The sequence shown here is derived from an EMBL/GenBank/DDBJ whole genome shotgun (WGS) entry which is preliminary data.</text>
</comment>
<dbReference type="AlphaFoldDB" id="A0A7W8D1J0"/>
<keyword evidence="2" id="KW-0732">Signal</keyword>